<comment type="caution">
    <text evidence="1">The sequence shown here is derived from an EMBL/GenBank/DDBJ whole genome shotgun (WGS) entry which is preliminary data.</text>
</comment>
<gene>
    <name evidence="1" type="ORF">EWM57_03260</name>
</gene>
<organism evidence="1 2">
    <name type="scientific">Hymenobacter persicinus</name>
    <dbReference type="NCBI Taxonomy" id="2025506"/>
    <lineage>
        <taxon>Bacteria</taxon>
        <taxon>Pseudomonadati</taxon>
        <taxon>Bacteroidota</taxon>
        <taxon>Cytophagia</taxon>
        <taxon>Cytophagales</taxon>
        <taxon>Hymenobacteraceae</taxon>
        <taxon>Hymenobacter</taxon>
    </lineage>
</organism>
<reference evidence="1 2" key="1">
    <citation type="submission" date="2019-02" db="EMBL/GenBank/DDBJ databases">
        <title>Bacterial novel species isolated from soil.</title>
        <authorList>
            <person name="Jung H.-Y."/>
        </authorList>
    </citation>
    <scope>NUCLEOTIDE SEQUENCE [LARGE SCALE GENOMIC DNA]</scope>
    <source>
        <strain evidence="1 2">1-3-3-3</strain>
    </source>
</reference>
<evidence type="ECO:0000313" key="1">
    <source>
        <dbReference type="EMBL" id="RYU83318.1"/>
    </source>
</evidence>
<accession>A0A4V1ZB64</accession>
<evidence type="ECO:0000313" key="2">
    <source>
        <dbReference type="Proteomes" id="UP000294155"/>
    </source>
</evidence>
<protein>
    <submittedName>
        <fullName evidence="1">Uncharacterized protein</fullName>
    </submittedName>
</protein>
<dbReference type="Proteomes" id="UP000294155">
    <property type="component" value="Unassembled WGS sequence"/>
</dbReference>
<sequence length="84" mass="9233">MLNVNVPVRAHVERTADRLLIAITAAISPIPWRMELLRTTWKSLGTALSAAYVADCYLSAHPHARPRLDRACLVSVIQLTMPAG</sequence>
<dbReference type="EMBL" id="SEWE01000004">
    <property type="protein sequence ID" value="RYU83318.1"/>
    <property type="molecule type" value="Genomic_DNA"/>
</dbReference>
<name>A0A4V1ZB64_9BACT</name>
<keyword evidence="2" id="KW-1185">Reference proteome</keyword>
<dbReference type="AlphaFoldDB" id="A0A4V1ZB64"/>
<proteinExistence type="predicted"/>
<dbReference type="RefSeq" id="WP_129919698.1">
    <property type="nucleotide sequence ID" value="NZ_SEWE01000004.1"/>
</dbReference>
<dbReference type="OrthoDB" id="886150at2"/>